<sequence length="131" mass="14836">MGYRVINGKIQFIGDFQNYYNSGNKKTVNKKESTNFDSILKNKIDKKESFIISNHALERLKERNIVFNEQDMKKINEGINKAGQKGCKDSVILYKDTALVTSIKNRTIITALSKNGSEGNVFTNIDSLIIL</sequence>
<comment type="caution">
    <text evidence="1">The sequence shown here is derived from an EMBL/GenBank/DDBJ whole genome shotgun (WGS) entry which is preliminary data.</text>
</comment>
<dbReference type="RefSeq" id="WP_106064354.1">
    <property type="nucleotide sequence ID" value="NZ_PVXO01000062.1"/>
</dbReference>
<organism evidence="1 2">
    <name type="scientific">Clostridium liquoris</name>
    <dbReference type="NCBI Taxonomy" id="1289519"/>
    <lineage>
        <taxon>Bacteria</taxon>
        <taxon>Bacillati</taxon>
        <taxon>Bacillota</taxon>
        <taxon>Clostridia</taxon>
        <taxon>Eubacteriales</taxon>
        <taxon>Clostridiaceae</taxon>
        <taxon>Clostridium</taxon>
    </lineage>
</organism>
<reference evidence="1 2" key="1">
    <citation type="submission" date="2018-03" db="EMBL/GenBank/DDBJ databases">
        <title>Genome sequence of Clostridium liquoris DSM 100320.</title>
        <authorList>
            <person name="Poehlein A."/>
            <person name="Daniel R."/>
        </authorList>
    </citation>
    <scope>NUCLEOTIDE SEQUENCE [LARGE SCALE GENOMIC DNA]</scope>
    <source>
        <strain evidence="1 2">DSM 100320</strain>
    </source>
</reference>
<evidence type="ECO:0000313" key="1">
    <source>
        <dbReference type="EMBL" id="PRR77529.1"/>
    </source>
</evidence>
<accession>A0A2T0B1I8</accession>
<dbReference type="InterPro" id="IPR013367">
    <property type="entry name" value="Flagellar_put"/>
</dbReference>
<name>A0A2T0B1I8_9CLOT</name>
<dbReference type="EMBL" id="PVXO01000062">
    <property type="protein sequence ID" value="PRR77529.1"/>
    <property type="molecule type" value="Genomic_DNA"/>
</dbReference>
<dbReference type="NCBIfam" id="TIGR02530">
    <property type="entry name" value="flg_new"/>
    <property type="match status" value="1"/>
</dbReference>
<gene>
    <name evidence="1" type="ORF">CLLI_23030</name>
</gene>
<evidence type="ECO:0000313" key="2">
    <source>
        <dbReference type="Proteomes" id="UP000239706"/>
    </source>
</evidence>
<proteinExistence type="predicted"/>
<dbReference type="OrthoDB" id="165650at2"/>
<dbReference type="Pfam" id="PF12611">
    <property type="entry name" value="Flagellar_put"/>
    <property type="match status" value="1"/>
</dbReference>
<evidence type="ECO:0008006" key="3">
    <source>
        <dbReference type="Google" id="ProtNLM"/>
    </source>
</evidence>
<protein>
    <recommendedName>
        <fullName evidence="3">Flagellar operon protein</fullName>
    </recommendedName>
</protein>
<dbReference type="AlphaFoldDB" id="A0A2T0B1I8"/>
<dbReference type="Proteomes" id="UP000239706">
    <property type="component" value="Unassembled WGS sequence"/>
</dbReference>
<keyword evidence="2" id="KW-1185">Reference proteome</keyword>